<evidence type="ECO:0000256" key="2">
    <source>
        <dbReference type="ARBA" id="ARBA00007733"/>
    </source>
</evidence>
<sequence length="629" mass="70382">MKLKLRQRKYKILSKPTLIWKNMTVIELAISMKEPVEKIIKVLSEIDYKKNEFDSIVSDFDIIKEVVSMLGYNYKDISDLEDILKYESPHPVVLIKRHPIVTIMGHVDHGKTTLLDSLRMTSVADNEFGGITQHIGAFNVTLGNGEQITFLDTPGHAAFYAMRERGTKVTDIIVLVVAADDGVMKQTVQSIEMANEANVPIIVAINKIDKANINIERTQQMLAKHGVIVEDIGGNHQSVNISAKNGTNLNYLLEAISVQAEIMDLKGDPTGPVEAVIIEATNNIGLGKMTSLIIQRGNLKQGDILVSGITWAKVRSIFDHTGSQLSEAKLSNVVQITGWRDLPVVGNNVYQVKNEKKAHLVIKYHQVNLNKEKSVNQKKVADQKHAEHVIQHKKIKEMRLSGFVSKSEKVENLKDESLKLYVIIKGDVVGSVEAILDVLETYKDKKCTLSIVSYGVGSITASDLELSKTFNAVIYCFNIKIPKTLLSVIDENNIIVSEHNVIYKLIDDIKTKMSDMLPLIQKEETIGEGIVLKEFDVNNKKTKAVIAGCRCTSGVFKKSAFFKILRNGEVIYDGKISEMKHFKNEIETLHLKQEGGLKLNEKINLKHGDVVICYKIVEEPQFINWNPGF</sequence>
<dbReference type="Gene3D" id="3.40.50.10050">
    <property type="entry name" value="Translation initiation factor IF- 2, domain 3"/>
    <property type="match status" value="1"/>
</dbReference>
<evidence type="ECO:0000256" key="5">
    <source>
        <dbReference type="ARBA" id="ARBA00022917"/>
    </source>
</evidence>
<name>A0AAJ6YSV6_9HYME</name>
<dbReference type="SUPFAM" id="SSF52540">
    <property type="entry name" value="P-loop containing nucleoside triphosphate hydrolases"/>
    <property type="match status" value="1"/>
</dbReference>
<keyword evidence="5" id="KW-0648">Protein biosynthesis</keyword>
<keyword evidence="11" id="KW-1185">Reference proteome</keyword>
<evidence type="ECO:0000256" key="6">
    <source>
        <dbReference type="ARBA" id="ARBA00022946"/>
    </source>
</evidence>
<dbReference type="FunFam" id="3.40.50.300:FF:000019">
    <property type="entry name" value="Translation initiation factor IF-2"/>
    <property type="match status" value="1"/>
</dbReference>
<dbReference type="FunFam" id="2.40.30.10:FF:000008">
    <property type="entry name" value="Translation initiation factor IF-2"/>
    <property type="match status" value="1"/>
</dbReference>
<dbReference type="Gene3D" id="2.40.30.10">
    <property type="entry name" value="Translation factors"/>
    <property type="match status" value="2"/>
</dbReference>
<dbReference type="GO" id="GO:0003924">
    <property type="term" value="F:GTPase activity"/>
    <property type="evidence" value="ECO:0007669"/>
    <property type="project" value="InterPro"/>
</dbReference>
<dbReference type="RefSeq" id="XP_011503613.1">
    <property type="nucleotide sequence ID" value="XM_011505311.1"/>
</dbReference>
<evidence type="ECO:0000256" key="3">
    <source>
        <dbReference type="ARBA" id="ARBA00022540"/>
    </source>
</evidence>
<keyword evidence="6" id="KW-0809">Transit peptide</keyword>
<comment type="subcellular location">
    <subcellularLocation>
        <location evidence="1">Mitochondrion</location>
    </subcellularLocation>
</comment>
<keyword evidence="3 12" id="KW-0396">Initiation factor</keyword>
<evidence type="ECO:0000313" key="11">
    <source>
        <dbReference type="Proteomes" id="UP000695007"/>
    </source>
</evidence>
<dbReference type="InterPro" id="IPR036925">
    <property type="entry name" value="TIF_IF2_dom3_sf"/>
</dbReference>
<dbReference type="FunFam" id="3.40.50.10050:FF:000001">
    <property type="entry name" value="Translation initiation factor IF-2"/>
    <property type="match status" value="1"/>
</dbReference>
<feature type="domain" description="Tr-type G" evidence="10">
    <location>
        <begin position="96"/>
        <end position="266"/>
    </location>
</feature>
<evidence type="ECO:0000256" key="4">
    <source>
        <dbReference type="ARBA" id="ARBA00022741"/>
    </source>
</evidence>
<dbReference type="AlphaFoldDB" id="A0AAJ6YSV6"/>
<dbReference type="PANTHER" id="PTHR43381">
    <property type="entry name" value="TRANSLATION INITIATION FACTOR IF-2-RELATED"/>
    <property type="match status" value="1"/>
</dbReference>
<evidence type="ECO:0000256" key="1">
    <source>
        <dbReference type="ARBA" id="ARBA00004173"/>
    </source>
</evidence>
<keyword evidence="8" id="KW-0342">GTP-binding</keyword>
<dbReference type="CDD" id="cd01887">
    <property type="entry name" value="IF2_eIF5B"/>
    <property type="match status" value="1"/>
</dbReference>
<dbReference type="SUPFAM" id="SSF52156">
    <property type="entry name" value="Initiation factor IF2/eIF5b, domain 3"/>
    <property type="match status" value="1"/>
</dbReference>
<evidence type="ECO:0000256" key="8">
    <source>
        <dbReference type="ARBA" id="ARBA00023134"/>
    </source>
</evidence>
<dbReference type="GO" id="GO:0005739">
    <property type="term" value="C:mitochondrion"/>
    <property type="evidence" value="ECO:0007669"/>
    <property type="project" value="UniProtKB-SubCell"/>
</dbReference>
<dbReference type="CTD" id="43382"/>
<evidence type="ECO:0000259" key="10">
    <source>
        <dbReference type="PROSITE" id="PS51722"/>
    </source>
</evidence>
<dbReference type="Pfam" id="PF22042">
    <property type="entry name" value="EF-G_D2"/>
    <property type="match status" value="1"/>
</dbReference>
<dbReference type="PROSITE" id="PS51722">
    <property type="entry name" value="G_TR_2"/>
    <property type="match status" value="1"/>
</dbReference>
<dbReference type="SUPFAM" id="SSF50447">
    <property type="entry name" value="Translation proteins"/>
    <property type="match status" value="2"/>
</dbReference>
<dbReference type="Gene3D" id="3.40.50.300">
    <property type="entry name" value="P-loop containing nucleotide triphosphate hydrolases"/>
    <property type="match status" value="1"/>
</dbReference>
<dbReference type="InterPro" id="IPR009000">
    <property type="entry name" value="Transl_B-barrel_sf"/>
</dbReference>
<dbReference type="NCBIfam" id="TIGR00231">
    <property type="entry name" value="small_GTP"/>
    <property type="match status" value="1"/>
</dbReference>
<dbReference type="GO" id="GO:0003743">
    <property type="term" value="F:translation initiation factor activity"/>
    <property type="evidence" value="ECO:0007669"/>
    <property type="project" value="UniProtKB-KW"/>
</dbReference>
<gene>
    <name evidence="12" type="primary">LOC105366764</name>
</gene>
<organism evidence="11 12">
    <name type="scientific">Ceratosolen solmsi marchali</name>
    <dbReference type="NCBI Taxonomy" id="326594"/>
    <lineage>
        <taxon>Eukaryota</taxon>
        <taxon>Metazoa</taxon>
        <taxon>Ecdysozoa</taxon>
        <taxon>Arthropoda</taxon>
        <taxon>Hexapoda</taxon>
        <taxon>Insecta</taxon>
        <taxon>Pterygota</taxon>
        <taxon>Neoptera</taxon>
        <taxon>Endopterygota</taxon>
        <taxon>Hymenoptera</taxon>
        <taxon>Apocrita</taxon>
        <taxon>Proctotrupomorpha</taxon>
        <taxon>Chalcidoidea</taxon>
        <taxon>Agaonidae</taxon>
        <taxon>Agaoninae</taxon>
        <taxon>Ceratosolen</taxon>
    </lineage>
</organism>
<keyword evidence="4" id="KW-0547">Nucleotide-binding</keyword>
<proteinExistence type="inferred from homology"/>
<dbReference type="GeneID" id="105366764"/>
<dbReference type="InterPro" id="IPR015760">
    <property type="entry name" value="TIF_IF2"/>
</dbReference>
<dbReference type="InterPro" id="IPR053905">
    <property type="entry name" value="EF-G-like_DII"/>
</dbReference>
<dbReference type="Pfam" id="PF00009">
    <property type="entry name" value="GTP_EFTU"/>
    <property type="match status" value="1"/>
</dbReference>
<evidence type="ECO:0000256" key="9">
    <source>
        <dbReference type="ARBA" id="ARBA00044200"/>
    </source>
</evidence>
<dbReference type="Pfam" id="PF11987">
    <property type="entry name" value="IF-2"/>
    <property type="match status" value="1"/>
</dbReference>
<evidence type="ECO:0000313" key="12">
    <source>
        <dbReference type="RefSeq" id="XP_011503613.1"/>
    </source>
</evidence>
<evidence type="ECO:0000256" key="7">
    <source>
        <dbReference type="ARBA" id="ARBA00023128"/>
    </source>
</evidence>
<comment type="similarity">
    <text evidence="2">Belongs to the TRAFAC class translation factor GTPase superfamily. Classic translation factor GTPase family. IF-2 subfamily.</text>
</comment>
<dbReference type="GO" id="GO:0005525">
    <property type="term" value="F:GTP binding"/>
    <property type="evidence" value="ECO:0007669"/>
    <property type="project" value="UniProtKB-KW"/>
</dbReference>
<protein>
    <recommendedName>
        <fullName evidence="9">Translation initiation factor IF-2, mitochondrial</fullName>
    </recommendedName>
</protein>
<accession>A0AAJ6YSV6</accession>
<dbReference type="InterPro" id="IPR000178">
    <property type="entry name" value="TF_IF2_bacterial-like"/>
</dbReference>
<keyword evidence="7" id="KW-0496">Mitochondrion</keyword>
<reference evidence="12" key="1">
    <citation type="submission" date="2025-08" db="UniProtKB">
        <authorList>
            <consortium name="RefSeq"/>
        </authorList>
    </citation>
    <scope>IDENTIFICATION</scope>
</reference>
<dbReference type="InterPro" id="IPR023115">
    <property type="entry name" value="TIF_IF2_dom3"/>
</dbReference>
<dbReference type="Proteomes" id="UP000695007">
    <property type="component" value="Unplaced"/>
</dbReference>
<dbReference type="NCBIfam" id="TIGR00487">
    <property type="entry name" value="IF-2"/>
    <property type="match status" value="1"/>
</dbReference>
<dbReference type="KEGG" id="csol:105366764"/>
<dbReference type="InterPro" id="IPR027417">
    <property type="entry name" value="P-loop_NTPase"/>
</dbReference>
<dbReference type="InterPro" id="IPR005225">
    <property type="entry name" value="Small_GTP-bd"/>
</dbReference>
<dbReference type="InterPro" id="IPR000795">
    <property type="entry name" value="T_Tr_GTP-bd_dom"/>
</dbReference>
<dbReference type="CDD" id="cd03692">
    <property type="entry name" value="mtIF2_IVc"/>
    <property type="match status" value="1"/>
</dbReference>
<dbReference type="PANTHER" id="PTHR43381:SF20">
    <property type="entry name" value="TRANSLATION INITIATION FACTOR IF-2, MITOCHONDRIAL"/>
    <property type="match status" value="1"/>
</dbReference>